<feature type="transmembrane region" description="Helical" evidence="1">
    <location>
        <begin position="83"/>
        <end position="101"/>
    </location>
</feature>
<dbReference type="OrthoDB" id="1900545at2"/>
<evidence type="ECO:0000313" key="2">
    <source>
        <dbReference type="EMBL" id="CUO37498.1"/>
    </source>
</evidence>
<feature type="transmembrane region" description="Helical" evidence="1">
    <location>
        <begin position="195"/>
        <end position="214"/>
    </location>
</feature>
<feature type="transmembrane region" description="Helical" evidence="1">
    <location>
        <begin position="107"/>
        <end position="124"/>
    </location>
</feature>
<feature type="transmembrane region" description="Helical" evidence="1">
    <location>
        <begin position="172"/>
        <end position="189"/>
    </location>
</feature>
<feature type="transmembrane region" description="Helical" evidence="1">
    <location>
        <begin position="12"/>
        <end position="30"/>
    </location>
</feature>
<name>A0A174A052_9CLOT</name>
<keyword evidence="1" id="KW-0812">Transmembrane</keyword>
<reference evidence="2 3" key="1">
    <citation type="submission" date="2015-09" db="EMBL/GenBank/DDBJ databases">
        <authorList>
            <consortium name="Pathogen Informatics"/>
        </authorList>
    </citation>
    <scope>NUCLEOTIDE SEQUENCE [LARGE SCALE GENOMIC DNA]</scope>
    <source>
        <strain evidence="2 3">2789STDY5834855</strain>
    </source>
</reference>
<dbReference type="GeneID" id="83012748"/>
<gene>
    <name evidence="2" type="ORF">ERS852470_02161</name>
</gene>
<keyword evidence="1" id="KW-0472">Membrane</keyword>
<dbReference type="AlphaFoldDB" id="A0A174A052"/>
<evidence type="ECO:0000256" key="1">
    <source>
        <dbReference type="SAM" id="Phobius"/>
    </source>
</evidence>
<feature type="transmembrane region" description="Helical" evidence="1">
    <location>
        <begin position="50"/>
        <end position="71"/>
    </location>
</feature>
<dbReference type="RefSeq" id="WP_042400645.1">
    <property type="nucleotide sequence ID" value="NZ_CYYT01000005.1"/>
</dbReference>
<protein>
    <submittedName>
        <fullName evidence="2">Uncharacterized protein</fullName>
    </submittedName>
</protein>
<dbReference type="EMBL" id="CYZV01000022">
    <property type="protein sequence ID" value="CUO37498.1"/>
    <property type="molecule type" value="Genomic_DNA"/>
</dbReference>
<keyword evidence="1" id="KW-1133">Transmembrane helix</keyword>
<sequence length="291" mass="34128">MSGYRNLREVRLVPIVLIFLNLFAVVIFYLKKAGLNYNWLNVINETDFINIGTFLLLFVGFLILTNIKVEATEEVSDFINKKLSYMNYLNIIYLIIVLIAVRDKIVMMAAFNIEVYLLAIYLTTRNMYAERLRYVKGECEHVLKKQESSVWWRWKIWINPYEKVKFSERLSAIKLFDIISIIIVASIFSNRSVDGIIFLLLIIRPIAFILELIIPVQTSICGICTDIVEKSESKSSRIYYAIYITDYEKKREYILYVRDYPYISSGQKITVVHGAISKRAIYVKEMNLDIR</sequence>
<proteinExistence type="predicted"/>
<organism evidence="2 3">
    <name type="scientific">Clostridium disporicum</name>
    <dbReference type="NCBI Taxonomy" id="84024"/>
    <lineage>
        <taxon>Bacteria</taxon>
        <taxon>Bacillati</taxon>
        <taxon>Bacillota</taxon>
        <taxon>Clostridia</taxon>
        <taxon>Eubacteriales</taxon>
        <taxon>Clostridiaceae</taxon>
        <taxon>Clostridium</taxon>
    </lineage>
</organism>
<accession>A0A174A052</accession>
<evidence type="ECO:0000313" key="3">
    <source>
        <dbReference type="Proteomes" id="UP000095558"/>
    </source>
</evidence>
<dbReference type="Proteomes" id="UP000095558">
    <property type="component" value="Unassembled WGS sequence"/>
</dbReference>